<keyword evidence="3" id="KW-0804">Transcription</keyword>
<evidence type="ECO:0000313" key="6">
    <source>
        <dbReference type="Proteomes" id="UP000295444"/>
    </source>
</evidence>
<keyword evidence="2 5" id="KW-0238">DNA-binding</keyword>
<protein>
    <submittedName>
        <fullName evidence="5">DNA-binding MarR family transcriptional regulator</fullName>
    </submittedName>
</protein>
<dbReference type="Gene3D" id="1.10.10.10">
    <property type="entry name" value="Winged helix-like DNA-binding domain superfamily/Winged helix DNA-binding domain"/>
    <property type="match status" value="1"/>
</dbReference>
<dbReference type="AlphaFoldDB" id="A0A4R6S9T6"/>
<name>A0A4R6S9T6_LABRH</name>
<dbReference type="GO" id="GO:0003677">
    <property type="term" value="F:DNA binding"/>
    <property type="evidence" value="ECO:0007669"/>
    <property type="project" value="UniProtKB-KW"/>
</dbReference>
<dbReference type="Pfam" id="PF01047">
    <property type="entry name" value="MarR"/>
    <property type="match status" value="1"/>
</dbReference>
<dbReference type="PROSITE" id="PS50995">
    <property type="entry name" value="HTH_MARR_2"/>
    <property type="match status" value="1"/>
</dbReference>
<comment type="caution">
    <text evidence="5">The sequence shown here is derived from an EMBL/GenBank/DDBJ whole genome shotgun (WGS) entry which is preliminary data.</text>
</comment>
<sequence length="163" mass="17502">MDTDDTLGVIEVAAAVLVRNFELLRRRTPAPVLDRSEYLLLRTLDATGPADICGLAAALGLDPSTVGRQVAAMAGKSLVARRPSDTDRRRSIVSPTQAGLTAMETVRAERRAGTAELLAGWSDADLRTLAEMFTRYNRAVAEHHLIEPATTPKPAVDALLPAM</sequence>
<dbReference type="RefSeq" id="WP_243754271.1">
    <property type="nucleotide sequence ID" value="NZ_SNXZ01000004.1"/>
</dbReference>
<keyword evidence="6" id="KW-1185">Reference proteome</keyword>
<evidence type="ECO:0000256" key="3">
    <source>
        <dbReference type="ARBA" id="ARBA00023163"/>
    </source>
</evidence>
<evidence type="ECO:0000259" key="4">
    <source>
        <dbReference type="PROSITE" id="PS50995"/>
    </source>
</evidence>
<dbReference type="InterPro" id="IPR036388">
    <property type="entry name" value="WH-like_DNA-bd_sf"/>
</dbReference>
<dbReference type="InterPro" id="IPR000835">
    <property type="entry name" value="HTH_MarR-typ"/>
</dbReference>
<organism evidence="5 6">
    <name type="scientific">Labedaea rhizosphaerae</name>
    <dbReference type="NCBI Taxonomy" id="598644"/>
    <lineage>
        <taxon>Bacteria</taxon>
        <taxon>Bacillati</taxon>
        <taxon>Actinomycetota</taxon>
        <taxon>Actinomycetes</taxon>
        <taxon>Pseudonocardiales</taxon>
        <taxon>Pseudonocardiaceae</taxon>
        <taxon>Labedaea</taxon>
    </lineage>
</organism>
<dbReference type="PANTHER" id="PTHR33164:SF57">
    <property type="entry name" value="MARR-FAMILY TRANSCRIPTIONAL REGULATOR"/>
    <property type="match status" value="1"/>
</dbReference>
<evidence type="ECO:0000256" key="2">
    <source>
        <dbReference type="ARBA" id="ARBA00023125"/>
    </source>
</evidence>
<dbReference type="PROSITE" id="PS01117">
    <property type="entry name" value="HTH_MARR_1"/>
    <property type="match status" value="1"/>
</dbReference>
<reference evidence="5 6" key="1">
    <citation type="submission" date="2019-03" db="EMBL/GenBank/DDBJ databases">
        <title>Genomic Encyclopedia of Type Strains, Phase IV (KMG-IV): sequencing the most valuable type-strain genomes for metagenomic binning, comparative biology and taxonomic classification.</title>
        <authorList>
            <person name="Goeker M."/>
        </authorList>
    </citation>
    <scope>NUCLEOTIDE SEQUENCE [LARGE SCALE GENOMIC DNA]</scope>
    <source>
        <strain evidence="5 6">DSM 45361</strain>
    </source>
</reference>
<dbReference type="Proteomes" id="UP000295444">
    <property type="component" value="Unassembled WGS sequence"/>
</dbReference>
<dbReference type="PANTHER" id="PTHR33164">
    <property type="entry name" value="TRANSCRIPTIONAL REGULATOR, MARR FAMILY"/>
    <property type="match status" value="1"/>
</dbReference>
<evidence type="ECO:0000313" key="5">
    <source>
        <dbReference type="EMBL" id="TDP96660.1"/>
    </source>
</evidence>
<dbReference type="GO" id="GO:0003700">
    <property type="term" value="F:DNA-binding transcription factor activity"/>
    <property type="evidence" value="ECO:0007669"/>
    <property type="project" value="InterPro"/>
</dbReference>
<dbReference type="EMBL" id="SNXZ01000004">
    <property type="protein sequence ID" value="TDP96660.1"/>
    <property type="molecule type" value="Genomic_DNA"/>
</dbReference>
<keyword evidence="1" id="KW-0805">Transcription regulation</keyword>
<dbReference type="GO" id="GO:0006950">
    <property type="term" value="P:response to stress"/>
    <property type="evidence" value="ECO:0007669"/>
    <property type="project" value="TreeGrafter"/>
</dbReference>
<feature type="domain" description="HTH marR-type" evidence="4">
    <location>
        <begin position="1"/>
        <end position="138"/>
    </location>
</feature>
<accession>A0A4R6S9T6</accession>
<gene>
    <name evidence="5" type="ORF">EV186_104648</name>
</gene>
<proteinExistence type="predicted"/>
<dbReference type="SMART" id="SM00347">
    <property type="entry name" value="HTH_MARR"/>
    <property type="match status" value="1"/>
</dbReference>
<dbReference type="InterPro" id="IPR023187">
    <property type="entry name" value="Tscrpt_reg_MarR-type_CS"/>
</dbReference>
<evidence type="ECO:0000256" key="1">
    <source>
        <dbReference type="ARBA" id="ARBA00023015"/>
    </source>
</evidence>
<dbReference type="SUPFAM" id="SSF46785">
    <property type="entry name" value="Winged helix' DNA-binding domain"/>
    <property type="match status" value="1"/>
</dbReference>
<dbReference type="InterPro" id="IPR039422">
    <property type="entry name" value="MarR/SlyA-like"/>
</dbReference>
<dbReference type="InterPro" id="IPR036390">
    <property type="entry name" value="WH_DNA-bd_sf"/>
</dbReference>